<reference evidence="1 2" key="1">
    <citation type="journal article" date="2019" name="Sci. Rep.">
        <title>Orb-weaving spider Araneus ventricosus genome elucidates the spidroin gene catalogue.</title>
        <authorList>
            <person name="Kono N."/>
            <person name="Nakamura H."/>
            <person name="Ohtoshi R."/>
            <person name="Moran D.A.P."/>
            <person name="Shinohara A."/>
            <person name="Yoshida Y."/>
            <person name="Fujiwara M."/>
            <person name="Mori M."/>
            <person name="Tomita M."/>
            <person name="Arakawa K."/>
        </authorList>
    </citation>
    <scope>NUCLEOTIDE SEQUENCE [LARGE SCALE GENOMIC DNA]</scope>
</reference>
<dbReference type="EMBL" id="BGPR01001108">
    <property type="protein sequence ID" value="GBM45692.1"/>
    <property type="molecule type" value="Genomic_DNA"/>
</dbReference>
<protein>
    <submittedName>
        <fullName evidence="1">Uncharacterized protein</fullName>
    </submittedName>
</protein>
<evidence type="ECO:0000313" key="1">
    <source>
        <dbReference type="EMBL" id="GBM45692.1"/>
    </source>
</evidence>
<organism evidence="1 2">
    <name type="scientific">Araneus ventricosus</name>
    <name type="common">Orbweaver spider</name>
    <name type="synonym">Epeira ventricosa</name>
    <dbReference type="NCBI Taxonomy" id="182803"/>
    <lineage>
        <taxon>Eukaryota</taxon>
        <taxon>Metazoa</taxon>
        <taxon>Ecdysozoa</taxon>
        <taxon>Arthropoda</taxon>
        <taxon>Chelicerata</taxon>
        <taxon>Arachnida</taxon>
        <taxon>Araneae</taxon>
        <taxon>Araneomorphae</taxon>
        <taxon>Entelegynae</taxon>
        <taxon>Araneoidea</taxon>
        <taxon>Araneidae</taxon>
        <taxon>Araneus</taxon>
    </lineage>
</organism>
<gene>
    <name evidence="1" type="ORF">AVEN_14138_1</name>
</gene>
<dbReference type="Proteomes" id="UP000499080">
    <property type="component" value="Unassembled WGS sequence"/>
</dbReference>
<name>A0A4Y2FVY4_ARAVE</name>
<evidence type="ECO:0000313" key="2">
    <source>
        <dbReference type="Proteomes" id="UP000499080"/>
    </source>
</evidence>
<proteinExistence type="predicted"/>
<comment type="caution">
    <text evidence="1">The sequence shown here is derived from an EMBL/GenBank/DDBJ whole genome shotgun (WGS) entry which is preliminary data.</text>
</comment>
<sequence>MSSVLFINNKATGFSIANHEGSPCNLPGGDADLTKNVNTIGLSSVCNLVYRDKVRYPSAKKLSDTIWKGTTVLISYGLVPEAAISFKHNDVTSYARLSAFWIVVFPTLGPITTL</sequence>
<dbReference type="AlphaFoldDB" id="A0A4Y2FVY4"/>
<accession>A0A4Y2FVY4</accession>
<keyword evidence="2" id="KW-1185">Reference proteome</keyword>